<dbReference type="PANTHER" id="PTHR21428:SF11">
    <property type="entry name" value="MEDIATOR OF RNA POLYMERASE II TRANSCRIPTION SUBUNIT 7"/>
    <property type="match status" value="1"/>
</dbReference>
<keyword evidence="5 7" id="KW-0804">Transcription</keyword>
<dbReference type="GO" id="GO:0070847">
    <property type="term" value="C:core mediator complex"/>
    <property type="evidence" value="ECO:0007669"/>
    <property type="project" value="TreeGrafter"/>
</dbReference>
<dbReference type="GO" id="GO:0003712">
    <property type="term" value="F:transcription coregulator activity"/>
    <property type="evidence" value="ECO:0007669"/>
    <property type="project" value="InterPro"/>
</dbReference>
<evidence type="ECO:0000256" key="5">
    <source>
        <dbReference type="ARBA" id="ARBA00023163"/>
    </source>
</evidence>
<evidence type="ECO:0000313" key="9">
    <source>
        <dbReference type="EMBL" id="KAJ3185106.1"/>
    </source>
</evidence>
<dbReference type="InterPro" id="IPR037212">
    <property type="entry name" value="Med7/Med21-like"/>
</dbReference>
<evidence type="ECO:0000256" key="7">
    <source>
        <dbReference type="RuleBase" id="RU364060"/>
    </source>
</evidence>
<dbReference type="Pfam" id="PF05983">
    <property type="entry name" value="Med7"/>
    <property type="match status" value="1"/>
</dbReference>
<sequence>MADPQQQQQPQQQQLLSTEVTTAYPLPPRFFTAYTDANVANFPQYQRDRAETDKATDPFSKAVTAATKTAEGENGNGDVPLPLKDQPRFLHPPKPIEGAYSMFGADHTTDGKKTLRELGIPQLYPDGPLVDFKPVLKNLVHALPLELFKYLQIVTTKPEEFETQKDTLWHLLQNIHHVINEFRAHQARDMLSIVMEEELRKKRDMITKIKE</sequence>
<keyword evidence="10" id="KW-1185">Reference proteome</keyword>
<comment type="function">
    <text evidence="7">Component of the Mediator complex, a coactivator involved in the regulated transcription of nearly all RNA polymerase II-dependent genes. Mediator functions as a bridge to convey information from gene-specific regulatory proteins to the basal RNA polymerase II transcription machinery.</text>
</comment>
<dbReference type="AlphaFoldDB" id="A0AAD5XR96"/>
<reference evidence="9" key="1">
    <citation type="submission" date="2020-05" db="EMBL/GenBank/DDBJ databases">
        <title>Phylogenomic resolution of chytrid fungi.</title>
        <authorList>
            <person name="Stajich J.E."/>
            <person name="Amses K."/>
            <person name="Simmons R."/>
            <person name="Seto K."/>
            <person name="Myers J."/>
            <person name="Bonds A."/>
            <person name="Quandt C.A."/>
            <person name="Barry K."/>
            <person name="Liu P."/>
            <person name="Grigoriev I."/>
            <person name="Longcore J.E."/>
            <person name="James T.Y."/>
        </authorList>
    </citation>
    <scope>NUCLEOTIDE SEQUENCE</scope>
    <source>
        <strain evidence="9">JEL0379</strain>
    </source>
</reference>
<evidence type="ECO:0000256" key="2">
    <source>
        <dbReference type="ARBA" id="ARBA00009994"/>
    </source>
</evidence>
<comment type="similarity">
    <text evidence="2 7">Belongs to the Mediator complex subunit 7 family.</text>
</comment>
<comment type="caution">
    <text evidence="9">The sequence shown here is derived from an EMBL/GenBank/DDBJ whole genome shotgun (WGS) entry which is preliminary data.</text>
</comment>
<evidence type="ECO:0000313" key="10">
    <source>
        <dbReference type="Proteomes" id="UP001212152"/>
    </source>
</evidence>
<dbReference type="PANTHER" id="PTHR21428">
    <property type="entry name" value="MEDIATOR OF RNA POLYMERASE II TRANSCRIPTION SUBUNIT 7"/>
    <property type="match status" value="1"/>
</dbReference>
<dbReference type="EMBL" id="JADGJQ010000002">
    <property type="protein sequence ID" value="KAJ3185106.1"/>
    <property type="molecule type" value="Genomic_DNA"/>
</dbReference>
<evidence type="ECO:0000256" key="8">
    <source>
        <dbReference type="SAM" id="MobiDB-lite"/>
    </source>
</evidence>
<evidence type="ECO:0000256" key="1">
    <source>
        <dbReference type="ARBA" id="ARBA00004123"/>
    </source>
</evidence>
<organism evidence="9 10">
    <name type="scientific">Geranomyces variabilis</name>
    <dbReference type="NCBI Taxonomy" id="109894"/>
    <lineage>
        <taxon>Eukaryota</taxon>
        <taxon>Fungi</taxon>
        <taxon>Fungi incertae sedis</taxon>
        <taxon>Chytridiomycota</taxon>
        <taxon>Chytridiomycota incertae sedis</taxon>
        <taxon>Chytridiomycetes</taxon>
        <taxon>Spizellomycetales</taxon>
        <taxon>Powellomycetaceae</taxon>
        <taxon>Geranomyces</taxon>
    </lineage>
</organism>
<dbReference type="Gene3D" id="6.10.140.200">
    <property type="match status" value="1"/>
</dbReference>
<dbReference type="GO" id="GO:0016592">
    <property type="term" value="C:mediator complex"/>
    <property type="evidence" value="ECO:0007669"/>
    <property type="project" value="InterPro"/>
</dbReference>
<comment type="subcellular location">
    <subcellularLocation>
        <location evidence="1 7">Nucleus</location>
    </subcellularLocation>
</comment>
<protein>
    <recommendedName>
        <fullName evidence="3 7">Mediator of RNA polymerase II transcription subunit 7</fullName>
    </recommendedName>
</protein>
<dbReference type="Proteomes" id="UP001212152">
    <property type="component" value="Unassembled WGS sequence"/>
</dbReference>
<dbReference type="GO" id="GO:0006357">
    <property type="term" value="P:regulation of transcription by RNA polymerase II"/>
    <property type="evidence" value="ECO:0007669"/>
    <property type="project" value="InterPro"/>
</dbReference>
<dbReference type="SUPFAM" id="SSF140718">
    <property type="entry name" value="Mediator hinge subcomplex-like"/>
    <property type="match status" value="1"/>
</dbReference>
<name>A0AAD5XR96_9FUNG</name>
<evidence type="ECO:0000256" key="3">
    <source>
        <dbReference type="ARBA" id="ARBA00020631"/>
    </source>
</evidence>
<keyword evidence="4 7" id="KW-0805">Transcription regulation</keyword>
<evidence type="ECO:0000256" key="4">
    <source>
        <dbReference type="ARBA" id="ARBA00023015"/>
    </source>
</evidence>
<accession>A0AAD5XR96</accession>
<dbReference type="Gene3D" id="6.10.140.1520">
    <property type="match status" value="1"/>
</dbReference>
<dbReference type="InterPro" id="IPR044888">
    <property type="entry name" value="Mediatior_Med7_sf"/>
</dbReference>
<proteinExistence type="inferred from homology"/>
<keyword evidence="6 7" id="KW-0539">Nucleus</keyword>
<gene>
    <name evidence="9" type="ORF">HDU87_002672</name>
</gene>
<dbReference type="InterPro" id="IPR009244">
    <property type="entry name" value="Mediatior_Med7"/>
</dbReference>
<keyword evidence="7" id="KW-0010">Activator</keyword>
<feature type="region of interest" description="Disordered" evidence="8">
    <location>
        <begin position="66"/>
        <end position="86"/>
    </location>
</feature>
<evidence type="ECO:0000256" key="6">
    <source>
        <dbReference type="ARBA" id="ARBA00023242"/>
    </source>
</evidence>
<feature type="compositionally biased region" description="Low complexity" evidence="8">
    <location>
        <begin position="1"/>
        <end position="14"/>
    </location>
</feature>
<comment type="subunit">
    <text evidence="7">Component of the Mediator complex.</text>
</comment>
<feature type="region of interest" description="Disordered" evidence="8">
    <location>
        <begin position="1"/>
        <end position="21"/>
    </location>
</feature>